<evidence type="ECO:0000256" key="2">
    <source>
        <dbReference type="ARBA" id="ARBA00022692"/>
    </source>
</evidence>
<dbReference type="InterPro" id="IPR002523">
    <property type="entry name" value="MgTranspt_CorA/ZnTranspt_ZntB"/>
</dbReference>
<reference evidence="7" key="1">
    <citation type="journal article" date="2023" name="Genome Biol. Evol.">
        <title>First Whole Genome Sequence and Flow Cytometry Genome Size Data for the Lichen-Forming Fungus Ramalina farinacea (Ascomycota).</title>
        <authorList>
            <person name="Llewellyn T."/>
            <person name="Mian S."/>
            <person name="Hill R."/>
            <person name="Leitch I.J."/>
            <person name="Gaya E."/>
        </authorList>
    </citation>
    <scope>NUCLEOTIDE SEQUENCE</scope>
    <source>
        <strain evidence="7">LIQ254RAFAR</strain>
    </source>
</reference>
<evidence type="ECO:0000313" key="8">
    <source>
        <dbReference type="Proteomes" id="UP001161017"/>
    </source>
</evidence>
<dbReference type="SUPFAM" id="SSF144083">
    <property type="entry name" value="Magnesium transport protein CorA, transmembrane region"/>
    <property type="match status" value="1"/>
</dbReference>
<dbReference type="GO" id="GO:0050897">
    <property type="term" value="F:cobalt ion binding"/>
    <property type="evidence" value="ECO:0007669"/>
    <property type="project" value="TreeGrafter"/>
</dbReference>
<keyword evidence="3 6" id="KW-1133">Transmembrane helix</keyword>
<dbReference type="Proteomes" id="UP001161017">
    <property type="component" value="Unassembled WGS sequence"/>
</dbReference>
<name>A0AA43QGF3_9LECA</name>
<comment type="caution">
    <text evidence="7">The sequence shown here is derived from an EMBL/GenBank/DDBJ whole genome shotgun (WGS) entry which is preliminary data.</text>
</comment>
<organism evidence="7 8">
    <name type="scientific">Ramalina farinacea</name>
    <dbReference type="NCBI Taxonomy" id="258253"/>
    <lineage>
        <taxon>Eukaryota</taxon>
        <taxon>Fungi</taxon>
        <taxon>Dikarya</taxon>
        <taxon>Ascomycota</taxon>
        <taxon>Pezizomycotina</taxon>
        <taxon>Lecanoromycetes</taxon>
        <taxon>OSLEUM clade</taxon>
        <taxon>Lecanoromycetidae</taxon>
        <taxon>Lecanorales</taxon>
        <taxon>Lecanorineae</taxon>
        <taxon>Ramalinaceae</taxon>
        <taxon>Ramalina</taxon>
    </lineage>
</organism>
<evidence type="ECO:0000256" key="3">
    <source>
        <dbReference type="ARBA" id="ARBA00022989"/>
    </source>
</evidence>
<dbReference type="EMBL" id="JAPUFD010000001">
    <property type="protein sequence ID" value="MDI1485169.1"/>
    <property type="molecule type" value="Genomic_DNA"/>
</dbReference>
<dbReference type="PANTHER" id="PTHR46494">
    <property type="entry name" value="CORA FAMILY METAL ION TRANSPORTER (EUROFUNG)"/>
    <property type="match status" value="1"/>
</dbReference>
<evidence type="ECO:0000256" key="1">
    <source>
        <dbReference type="ARBA" id="ARBA00004651"/>
    </source>
</evidence>
<evidence type="ECO:0000256" key="4">
    <source>
        <dbReference type="ARBA" id="ARBA00023136"/>
    </source>
</evidence>
<dbReference type="GO" id="GO:0015095">
    <property type="term" value="F:magnesium ion transmembrane transporter activity"/>
    <property type="evidence" value="ECO:0007669"/>
    <property type="project" value="TreeGrafter"/>
</dbReference>
<dbReference type="GO" id="GO:0015087">
    <property type="term" value="F:cobalt ion transmembrane transporter activity"/>
    <property type="evidence" value="ECO:0007669"/>
    <property type="project" value="TreeGrafter"/>
</dbReference>
<feature type="region of interest" description="Disordered" evidence="5">
    <location>
        <begin position="576"/>
        <end position="642"/>
    </location>
</feature>
<proteinExistence type="predicted"/>
<feature type="transmembrane region" description="Helical" evidence="6">
    <location>
        <begin position="409"/>
        <end position="430"/>
    </location>
</feature>
<dbReference type="GO" id="GO:0005886">
    <property type="term" value="C:plasma membrane"/>
    <property type="evidence" value="ECO:0007669"/>
    <property type="project" value="UniProtKB-SubCell"/>
</dbReference>
<dbReference type="Gene3D" id="1.20.58.340">
    <property type="entry name" value="Magnesium transport protein CorA, transmembrane region"/>
    <property type="match status" value="1"/>
</dbReference>
<comment type="subcellular location">
    <subcellularLocation>
        <location evidence="1">Cell membrane</location>
        <topology evidence="1">Multi-pass membrane protein</topology>
    </subcellularLocation>
</comment>
<dbReference type="Pfam" id="PF01544">
    <property type="entry name" value="CorA"/>
    <property type="match status" value="1"/>
</dbReference>
<dbReference type="AlphaFoldDB" id="A0AA43QGF3"/>
<evidence type="ECO:0000256" key="6">
    <source>
        <dbReference type="SAM" id="Phobius"/>
    </source>
</evidence>
<keyword evidence="8" id="KW-1185">Reference proteome</keyword>
<dbReference type="GO" id="GO:0000287">
    <property type="term" value="F:magnesium ion binding"/>
    <property type="evidence" value="ECO:0007669"/>
    <property type="project" value="TreeGrafter"/>
</dbReference>
<protein>
    <submittedName>
        <fullName evidence="7">Uncharacterized protein</fullName>
    </submittedName>
</protein>
<keyword evidence="2 6" id="KW-0812">Transmembrane</keyword>
<evidence type="ECO:0000256" key="5">
    <source>
        <dbReference type="SAM" id="MobiDB-lite"/>
    </source>
</evidence>
<evidence type="ECO:0000313" key="7">
    <source>
        <dbReference type="EMBL" id="MDI1485169.1"/>
    </source>
</evidence>
<sequence>MRKVAAQEFDSIHGLKHLYSTPDHVGEPLLRVIHCQNADWATPFLLKKFNINSRDDLVGTDFGKWVKYRRPERRGGKPFLNGKTWKTTHDPWRGISRTSFGLDYLKSYKCLNYRDRPNEVIKDKMFELNHYDEEDREQYGFDVFVQRLHKDTVAEMPDYPGVESPYEESKDGANQYRYTPQVENLDNGNVMIIFENSQTNKDWDTLISARGQWESRWRRLPFYLGVEAHEFDTDQSMALECMRIIVNDIWKSIVENWEDLVDICDTHVSILEDKIYDGPADESRAPELWINSSMWLKVERLVAIHLALVREMQTNLREITGDPDDRWLDATPDDMQKITELVEEDLVKPTANLADLMYKSVEIRDSRHSLQLNTSLWRLSWITFIFLPLTFICSFFGMNVDTFAPNPSIKWYFISAVPLMVVVLLFWYFIKHALAHERQTPYQRGIYEEMFYKMATAYPQLWSRTGPRNGIKPQSIMGRLKWRLIQSWNDPAKTIRKGPGEDSEYDDLGAWARVKRILTRRWTNQMRSFEDLGISASLIEGGGKDDDVSTMTEADGHTIELYTAPALYEKPQDENRLGVPQTQPFMQPASVQSRISTTTRNSSGKRPDSSGAGSQGRNSGIMVEEEPASWLQDTQAVKAMAY</sequence>
<keyword evidence="4 6" id="KW-0472">Membrane</keyword>
<dbReference type="InterPro" id="IPR045863">
    <property type="entry name" value="CorA_TM1_TM2"/>
</dbReference>
<feature type="transmembrane region" description="Helical" evidence="6">
    <location>
        <begin position="376"/>
        <end position="397"/>
    </location>
</feature>
<accession>A0AA43QGF3</accession>
<dbReference type="PANTHER" id="PTHR46494:SF3">
    <property type="entry name" value="ZINC TRANSPORT PROTEIN ZNTB"/>
    <property type="match status" value="1"/>
</dbReference>
<gene>
    <name evidence="7" type="ORF">OHK93_000304</name>
</gene>
<feature type="compositionally biased region" description="Polar residues" evidence="5">
    <location>
        <begin position="580"/>
        <end position="604"/>
    </location>
</feature>